<organism evidence="6 7">
    <name type="scientific">Sulfobacillus thermotolerans</name>
    <dbReference type="NCBI Taxonomy" id="338644"/>
    <lineage>
        <taxon>Bacteria</taxon>
        <taxon>Bacillati</taxon>
        <taxon>Bacillota</taxon>
        <taxon>Clostridia</taxon>
        <taxon>Eubacteriales</taxon>
        <taxon>Clostridiales Family XVII. Incertae Sedis</taxon>
        <taxon>Sulfobacillus</taxon>
    </lineage>
</organism>
<evidence type="ECO:0000313" key="6">
    <source>
        <dbReference type="EMBL" id="AUW93060.1"/>
    </source>
</evidence>
<sequence length="526" mass="57736">MQYRRLALLAAVASMSLSLAACGSTTSGAPSNNTAGPNTPVVGGTLTIGMKGDALTLDPMLTTDEYSKPVESLLYNSLVKLGPDQQVEPDLASHWTVSSNGLVYTFDLRKNVAFQTGGDMTAADVVYSFNRIMSPKLASPWASFFQSVKNVVALNDNTVRVTLNQPDAAFLPVVASFLVIMNPTFVNAHDGNLQRVEDGTGPYILKKWIPNESITLVRNPHYFIHGKPYFKEIVFQIIPSTNARIAALQSGQIQFAEFLDPDHFAQLDNMAASHKIVAEKYLSSEYHMFGFNTTWGPFKHQKVRLAFSYAINRSQILESAGFGQGTVTGILTPALSRWAIPTSEYPSYTQNIEKAKKLLAEAGYPHGFTFTIMAPPSFPIDESSAVIISDQLKAIGVTAKVVPTEWGTYVNNWVKHDFESFTGENGDWTDPDLAMYAALHTGGSTNAFQFSNSQVNTLLQEGQATQNFSQRHQIYDQLQKLVVEQSPMLYTFAGYDLFGISPSVKGYVHVPGNAFQTLASAWYAKP</sequence>
<dbReference type="PROSITE" id="PS51257">
    <property type="entry name" value="PROKAR_LIPOPROTEIN"/>
    <property type="match status" value="1"/>
</dbReference>
<dbReference type="PIRSF" id="PIRSF002741">
    <property type="entry name" value="MppA"/>
    <property type="match status" value="1"/>
</dbReference>
<dbReference type="Proteomes" id="UP000325292">
    <property type="component" value="Chromosome"/>
</dbReference>
<dbReference type="InterPro" id="IPR039424">
    <property type="entry name" value="SBP_5"/>
</dbReference>
<proteinExistence type="inferred from homology"/>
<dbReference type="InterPro" id="IPR030678">
    <property type="entry name" value="Peptide/Ni-bd"/>
</dbReference>
<keyword evidence="7" id="KW-1185">Reference proteome</keyword>
<feature type="chain" id="PRO_5046450559" description="Solute-binding protein family 5 domain-containing protein" evidence="4">
    <location>
        <begin position="21"/>
        <end position="526"/>
    </location>
</feature>
<comment type="similarity">
    <text evidence="1">Belongs to the bacterial solute-binding protein 5 family.</text>
</comment>
<dbReference type="SUPFAM" id="SSF53850">
    <property type="entry name" value="Periplasmic binding protein-like II"/>
    <property type="match status" value="1"/>
</dbReference>
<evidence type="ECO:0000256" key="4">
    <source>
        <dbReference type="SAM" id="SignalP"/>
    </source>
</evidence>
<dbReference type="Gene3D" id="3.40.190.10">
    <property type="entry name" value="Periplasmic binding protein-like II"/>
    <property type="match status" value="1"/>
</dbReference>
<name>A0ABM6RNY5_9FIRM</name>
<dbReference type="PANTHER" id="PTHR30290:SF9">
    <property type="entry name" value="OLIGOPEPTIDE-BINDING PROTEIN APPA"/>
    <property type="match status" value="1"/>
</dbReference>
<keyword evidence="2" id="KW-0813">Transport</keyword>
<feature type="signal peptide" evidence="4">
    <location>
        <begin position="1"/>
        <end position="20"/>
    </location>
</feature>
<dbReference type="Gene3D" id="3.10.105.10">
    <property type="entry name" value="Dipeptide-binding Protein, Domain 3"/>
    <property type="match status" value="1"/>
</dbReference>
<keyword evidence="3 4" id="KW-0732">Signal</keyword>
<accession>A0ABM6RNY5</accession>
<evidence type="ECO:0000259" key="5">
    <source>
        <dbReference type="Pfam" id="PF00496"/>
    </source>
</evidence>
<dbReference type="PANTHER" id="PTHR30290">
    <property type="entry name" value="PERIPLASMIC BINDING COMPONENT OF ABC TRANSPORTER"/>
    <property type="match status" value="1"/>
</dbReference>
<evidence type="ECO:0000313" key="7">
    <source>
        <dbReference type="Proteomes" id="UP000325292"/>
    </source>
</evidence>
<dbReference type="Gene3D" id="3.90.76.10">
    <property type="entry name" value="Dipeptide-binding Protein, Domain 1"/>
    <property type="match status" value="1"/>
</dbReference>
<evidence type="ECO:0000256" key="1">
    <source>
        <dbReference type="ARBA" id="ARBA00005695"/>
    </source>
</evidence>
<dbReference type="Pfam" id="PF00496">
    <property type="entry name" value="SBP_bac_5"/>
    <property type="match status" value="1"/>
</dbReference>
<evidence type="ECO:0000256" key="3">
    <source>
        <dbReference type="ARBA" id="ARBA00022729"/>
    </source>
</evidence>
<evidence type="ECO:0000256" key="2">
    <source>
        <dbReference type="ARBA" id="ARBA00022448"/>
    </source>
</evidence>
<dbReference type="InterPro" id="IPR000914">
    <property type="entry name" value="SBP_5_dom"/>
</dbReference>
<reference evidence="6 7" key="1">
    <citation type="journal article" date="2019" name="Sci. Rep.">
        <title>Sulfobacillus thermotolerans: new insights into resistance and metabolic capacities of acidophilic chemolithotrophs.</title>
        <authorList>
            <person name="Panyushkina A.E."/>
            <person name="Babenko V.V."/>
            <person name="Nikitina A.S."/>
            <person name="Selezneva O.V."/>
            <person name="Tsaplina I.A."/>
            <person name="Letarova M.A."/>
            <person name="Kostryukova E.S."/>
            <person name="Letarov A.V."/>
        </authorList>
    </citation>
    <scope>NUCLEOTIDE SEQUENCE [LARGE SCALE GENOMIC DNA]</scope>
    <source>
        <strain evidence="6 7">Kr1</strain>
    </source>
</reference>
<gene>
    <name evidence="6" type="ORF">BXT84_03085</name>
</gene>
<protein>
    <recommendedName>
        <fullName evidence="5">Solute-binding protein family 5 domain-containing protein</fullName>
    </recommendedName>
</protein>
<feature type="domain" description="Solute-binding protein family 5" evidence="5">
    <location>
        <begin position="86"/>
        <end position="445"/>
    </location>
</feature>
<dbReference type="EMBL" id="CP019454">
    <property type="protein sequence ID" value="AUW93060.1"/>
    <property type="molecule type" value="Genomic_DNA"/>
</dbReference>